<protein>
    <submittedName>
        <fullName evidence="1">Uncharacterized protein</fullName>
    </submittedName>
</protein>
<dbReference type="EMBL" id="BMPP01000016">
    <property type="protein sequence ID" value="GGK36755.1"/>
    <property type="molecule type" value="Genomic_DNA"/>
</dbReference>
<evidence type="ECO:0000313" key="1">
    <source>
        <dbReference type="EMBL" id="GGK36755.1"/>
    </source>
</evidence>
<gene>
    <name evidence="1" type="ORF">GCM10008955_33220</name>
</gene>
<organism evidence="1 2">
    <name type="scientific">Deinococcus malanensis</name>
    <dbReference type="NCBI Taxonomy" id="1706855"/>
    <lineage>
        <taxon>Bacteria</taxon>
        <taxon>Thermotogati</taxon>
        <taxon>Deinococcota</taxon>
        <taxon>Deinococci</taxon>
        <taxon>Deinococcales</taxon>
        <taxon>Deinococcaceae</taxon>
        <taxon>Deinococcus</taxon>
    </lineage>
</organism>
<keyword evidence="2" id="KW-1185">Reference proteome</keyword>
<sequence>MVAVRLLDPVATLAVATPSSFTLITSGAEEVNVTRPKQVRLVAQSGHPVRKLEREAAAESRETAKE</sequence>
<comment type="caution">
    <text evidence="1">The sequence shown here is derived from an EMBL/GenBank/DDBJ whole genome shotgun (WGS) entry which is preliminary data.</text>
</comment>
<accession>A0ABQ2F0T7</accession>
<name>A0ABQ2F0T7_9DEIO</name>
<evidence type="ECO:0000313" key="2">
    <source>
        <dbReference type="Proteomes" id="UP000647587"/>
    </source>
</evidence>
<reference evidence="2" key="1">
    <citation type="journal article" date="2019" name="Int. J. Syst. Evol. Microbiol.">
        <title>The Global Catalogue of Microorganisms (GCM) 10K type strain sequencing project: providing services to taxonomists for standard genome sequencing and annotation.</title>
        <authorList>
            <consortium name="The Broad Institute Genomics Platform"/>
            <consortium name="The Broad Institute Genome Sequencing Center for Infectious Disease"/>
            <person name="Wu L."/>
            <person name="Ma J."/>
        </authorList>
    </citation>
    <scope>NUCLEOTIDE SEQUENCE [LARGE SCALE GENOMIC DNA]</scope>
    <source>
        <strain evidence="2">JCM 30331</strain>
    </source>
</reference>
<dbReference type="Proteomes" id="UP000647587">
    <property type="component" value="Unassembled WGS sequence"/>
</dbReference>
<proteinExistence type="predicted"/>